<gene>
    <name evidence="1" type="ORF">GIW81_05740</name>
</gene>
<protein>
    <submittedName>
        <fullName evidence="1">Protein usg</fullName>
    </submittedName>
</protein>
<name>A0A6I3KFZ8_9HYPH</name>
<evidence type="ECO:0000313" key="1">
    <source>
        <dbReference type="EMBL" id="MTD93834.1"/>
    </source>
</evidence>
<proteinExistence type="predicted"/>
<dbReference type="Proteomes" id="UP000440694">
    <property type="component" value="Unassembled WGS sequence"/>
</dbReference>
<keyword evidence="2" id="KW-1185">Reference proteome</keyword>
<sequence>MHEPEIATLLKGYSLTTAEILYRLPDHPALLQSFIWQDYDLHPRFPKLTSFLDFWTAKLEGKLFKVTVAHSKLLTPAEVRLVGAEFRVH</sequence>
<dbReference type="EMBL" id="WMBQ01000001">
    <property type="protein sequence ID" value="MTD93834.1"/>
    <property type="molecule type" value="Genomic_DNA"/>
</dbReference>
<dbReference type="AlphaFoldDB" id="A0A6I3KFZ8"/>
<dbReference type="InterPro" id="IPR009354">
    <property type="entry name" value="Usg"/>
</dbReference>
<dbReference type="RefSeq" id="WP_154738336.1">
    <property type="nucleotide sequence ID" value="NZ_WMBQ01000001.1"/>
</dbReference>
<organism evidence="1 2">
    <name type="scientific">Hyphomicrobium album</name>
    <dbReference type="NCBI Taxonomy" id="2665159"/>
    <lineage>
        <taxon>Bacteria</taxon>
        <taxon>Pseudomonadati</taxon>
        <taxon>Pseudomonadota</taxon>
        <taxon>Alphaproteobacteria</taxon>
        <taxon>Hyphomicrobiales</taxon>
        <taxon>Hyphomicrobiaceae</taxon>
        <taxon>Hyphomicrobium</taxon>
    </lineage>
</organism>
<comment type="caution">
    <text evidence="1">The sequence shown here is derived from an EMBL/GenBank/DDBJ whole genome shotgun (WGS) entry which is preliminary data.</text>
</comment>
<reference evidence="1 2" key="1">
    <citation type="submission" date="2019-11" db="EMBL/GenBank/DDBJ databases">
        <title>Identification of a novel strain.</title>
        <authorList>
            <person name="Xu Q."/>
            <person name="Wang G."/>
        </authorList>
    </citation>
    <scope>NUCLEOTIDE SEQUENCE [LARGE SCALE GENOMIC DNA]</scope>
    <source>
        <strain evidence="2">xq</strain>
    </source>
</reference>
<accession>A0A6I3KFZ8</accession>
<dbReference type="Pfam" id="PF06233">
    <property type="entry name" value="Usg"/>
    <property type="match status" value="1"/>
</dbReference>
<evidence type="ECO:0000313" key="2">
    <source>
        <dbReference type="Proteomes" id="UP000440694"/>
    </source>
</evidence>